<dbReference type="AlphaFoldDB" id="A0A1G2ULH3"/>
<feature type="transmembrane region" description="Helical" evidence="1">
    <location>
        <begin position="37"/>
        <end position="56"/>
    </location>
</feature>
<protein>
    <recommendedName>
        <fullName evidence="4">VanZ-like domain-containing protein</fullName>
    </recommendedName>
</protein>
<keyword evidence="1" id="KW-1133">Transmembrane helix</keyword>
<name>A0A1G2ULH3_9BACT</name>
<evidence type="ECO:0008006" key="4">
    <source>
        <dbReference type="Google" id="ProtNLM"/>
    </source>
</evidence>
<evidence type="ECO:0000256" key="1">
    <source>
        <dbReference type="SAM" id="Phobius"/>
    </source>
</evidence>
<dbReference type="STRING" id="1802772.A3H60_01815"/>
<feature type="transmembrane region" description="Helical" evidence="1">
    <location>
        <begin position="91"/>
        <end position="113"/>
    </location>
</feature>
<evidence type="ECO:0000313" key="3">
    <source>
        <dbReference type="Proteomes" id="UP000177202"/>
    </source>
</evidence>
<dbReference type="EMBL" id="MHWP01000019">
    <property type="protein sequence ID" value="OHB10225.1"/>
    <property type="molecule type" value="Genomic_DNA"/>
</dbReference>
<reference evidence="2 3" key="1">
    <citation type="journal article" date="2016" name="Nat. Commun.">
        <title>Thousands of microbial genomes shed light on interconnected biogeochemical processes in an aquifer system.</title>
        <authorList>
            <person name="Anantharaman K."/>
            <person name="Brown C.T."/>
            <person name="Hug L.A."/>
            <person name="Sharon I."/>
            <person name="Castelle C.J."/>
            <person name="Probst A.J."/>
            <person name="Thomas B.C."/>
            <person name="Singh A."/>
            <person name="Wilkins M.J."/>
            <person name="Karaoz U."/>
            <person name="Brodie E.L."/>
            <person name="Williams K.H."/>
            <person name="Hubbard S.S."/>
            <person name="Banfield J.F."/>
        </authorList>
    </citation>
    <scope>NUCLEOTIDE SEQUENCE [LARGE SCALE GENOMIC DNA]</scope>
</reference>
<accession>A0A1G2ULH3</accession>
<proteinExistence type="predicted"/>
<organism evidence="2 3">
    <name type="scientific">Candidatus Zambryskibacteria bacterium RIFCSPLOWO2_02_FULL_44_12b</name>
    <dbReference type="NCBI Taxonomy" id="1802772"/>
    <lineage>
        <taxon>Bacteria</taxon>
        <taxon>Candidatus Zambryskiibacteriota</taxon>
    </lineage>
</organism>
<evidence type="ECO:0000313" key="2">
    <source>
        <dbReference type="EMBL" id="OHB10225.1"/>
    </source>
</evidence>
<dbReference type="Proteomes" id="UP000177202">
    <property type="component" value="Unassembled WGS sequence"/>
</dbReference>
<keyword evidence="1" id="KW-0812">Transmembrane</keyword>
<feature type="transmembrane region" description="Helical" evidence="1">
    <location>
        <begin position="63"/>
        <end position="85"/>
    </location>
</feature>
<gene>
    <name evidence="2" type="ORF">A3H60_01815</name>
</gene>
<feature type="transmembrane region" description="Helical" evidence="1">
    <location>
        <begin position="12"/>
        <end position="31"/>
    </location>
</feature>
<keyword evidence="1" id="KW-0472">Membrane</keyword>
<sequence length="118" mass="13827">MDIWKHGKYLDLWSLVHFLSGFVFGGLFYWLGFGFVWAFIYSALLLILWEVFEFFIKIIEPSLNVAVDIFAGLVGFFLAAWLYFLETQFNLTLYLGIVALTLLLSLWGFLDFLKKGYR</sequence>
<comment type="caution">
    <text evidence="2">The sequence shown here is derived from an EMBL/GenBank/DDBJ whole genome shotgun (WGS) entry which is preliminary data.</text>
</comment>